<evidence type="ECO:0000313" key="3">
    <source>
        <dbReference type="Proteomes" id="UP000024635"/>
    </source>
</evidence>
<comment type="caution">
    <text evidence="2">The sequence shown here is derived from an EMBL/GenBank/DDBJ whole genome shotgun (WGS) entry which is preliminary data.</text>
</comment>
<evidence type="ECO:0000256" key="1">
    <source>
        <dbReference type="SAM" id="Phobius"/>
    </source>
</evidence>
<keyword evidence="1" id="KW-1133">Transmembrane helix</keyword>
<keyword evidence="3" id="KW-1185">Reference proteome</keyword>
<proteinExistence type="predicted"/>
<dbReference type="EMBL" id="JARK01000012">
    <property type="protein sequence ID" value="EYC45988.1"/>
    <property type="molecule type" value="Genomic_DNA"/>
</dbReference>
<organism evidence="2 3">
    <name type="scientific">Ancylostoma ceylanicum</name>
    <dbReference type="NCBI Taxonomy" id="53326"/>
    <lineage>
        <taxon>Eukaryota</taxon>
        <taxon>Metazoa</taxon>
        <taxon>Ecdysozoa</taxon>
        <taxon>Nematoda</taxon>
        <taxon>Chromadorea</taxon>
        <taxon>Rhabditida</taxon>
        <taxon>Rhabditina</taxon>
        <taxon>Rhabditomorpha</taxon>
        <taxon>Strongyloidea</taxon>
        <taxon>Ancylostomatidae</taxon>
        <taxon>Ancylostomatinae</taxon>
        <taxon>Ancylostoma</taxon>
    </lineage>
</organism>
<feature type="transmembrane region" description="Helical" evidence="1">
    <location>
        <begin position="36"/>
        <end position="59"/>
    </location>
</feature>
<dbReference type="Proteomes" id="UP000024635">
    <property type="component" value="Unassembled WGS sequence"/>
</dbReference>
<protein>
    <submittedName>
        <fullName evidence="2">Uncharacterized protein</fullName>
    </submittedName>
</protein>
<accession>A0A016X417</accession>
<feature type="transmembrane region" description="Helical" evidence="1">
    <location>
        <begin position="71"/>
        <end position="90"/>
    </location>
</feature>
<evidence type="ECO:0000313" key="2">
    <source>
        <dbReference type="EMBL" id="EYC45988.1"/>
    </source>
</evidence>
<sequence length="100" mass="10963">MMTNQPSHLCLDCLSFHESQLSIFSSYYSCNCIPNVPYSCATVLCIIIYVLVLVAVIAFEFPLARTSVETSFVSFAVHIAAYVRGVIFHVSSGFSLAKTA</sequence>
<dbReference type="AlphaFoldDB" id="A0A016X417"/>
<reference evidence="3" key="1">
    <citation type="journal article" date="2015" name="Nat. Genet.">
        <title>The genome and transcriptome of the zoonotic hookworm Ancylostoma ceylanicum identify infection-specific gene families.</title>
        <authorList>
            <person name="Schwarz E.M."/>
            <person name="Hu Y."/>
            <person name="Antoshechkin I."/>
            <person name="Miller M.M."/>
            <person name="Sternberg P.W."/>
            <person name="Aroian R.V."/>
        </authorList>
    </citation>
    <scope>NUCLEOTIDE SEQUENCE</scope>
    <source>
        <strain evidence="3">HY135</strain>
    </source>
</reference>
<keyword evidence="1" id="KW-0472">Membrane</keyword>
<keyword evidence="1" id="KW-0812">Transmembrane</keyword>
<gene>
    <name evidence="2" type="primary">Acey_s0412.g985</name>
    <name evidence="2" type="ORF">Y032_0412g985</name>
</gene>
<name>A0A016X417_9BILA</name>